<gene>
    <name evidence="2" type="ORF">ENR64_15625</name>
</gene>
<proteinExistence type="predicted"/>
<dbReference type="EMBL" id="DSRU01000227">
    <property type="protein sequence ID" value="HFM99155.1"/>
    <property type="molecule type" value="Genomic_DNA"/>
</dbReference>
<feature type="coiled-coil region" evidence="1">
    <location>
        <begin position="248"/>
        <end position="275"/>
    </location>
</feature>
<evidence type="ECO:0000313" key="2">
    <source>
        <dbReference type="EMBL" id="HFM99155.1"/>
    </source>
</evidence>
<keyword evidence="1" id="KW-0175">Coiled coil</keyword>
<organism evidence="2">
    <name type="scientific">Oscillatoriales cyanobacterium SpSt-418</name>
    <dbReference type="NCBI Taxonomy" id="2282169"/>
    <lineage>
        <taxon>Bacteria</taxon>
        <taxon>Bacillati</taxon>
        <taxon>Cyanobacteriota</taxon>
        <taxon>Cyanophyceae</taxon>
        <taxon>Oscillatoriophycideae</taxon>
        <taxon>Oscillatoriales</taxon>
    </lineage>
</organism>
<sequence length="279" mass="30461">MNKELQRIEAALRKLDKQTPAQADRQVIAAGPVSPLKSAASPIATPEVTRASALAMPNLPTLPAVTIAAQTPTKPTIPANQLPPLLEQPYPKATDETADAAQVPALPSVNKPQFTTHRNASNPALSINLLKELQRMVAGWQRELLQVSNQIQALYQEGPIVDGWLESQPLNGSAPFVRHVDANNLMEYLETAFSQTNAGPNQATPSVPGGPTTYRLCGLNEDGQLWFRECPPEQIVAVSLAIARYQKLQILTQRRQVLEERLSKLAESLIELHAQVKEV</sequence>
<evidence type="ECO:0000256" key="1">
    <source>
        <dbReference type="SAM" id="Coils"/>
    </source>
</evidence>
<protein>
    <submittedName>
        <fullName evidence="2">Uncharacterized protein</fullName>
    </submittedName>
</protein>
<accession>A0A7C3PGC5</accession>
<reference evidence="2" key="1">
    <citation type="journal article" date="2020" name="mSystems">
        <title>Genome- and Community-Level Interaction Insights into Carbon Utilization and Element Cycling Functions of Hydrothermarchaeota in Hydrothermal Sediment.</title>
        <authorList>
            <person name="Zhou Z."/>
            <person name="Liu Y."/>
            <person name="Xu W."/>
            <person name="Pan J."/>
            <person name="Luo Z.H."/>
            <person name="Li M."/>
        </authorList>
    </citation>
    <scope>NUCLEOTIDE SEQUENCE [LARGE SCALE GENOMIC DNA]</scope>
    <source>
        <strain evidence="2">SpSt-418</strain>
    </source>
</reference>
<feature type="coiled-coil region" evidence="1">
    <location>
        <begin position="130"/>
        <end position="157"/>
    </location>
</feature>
<name>A0A7C3PGC5_9CYAN</name>
<comment type="caution">
    <text evidence="2">The sequence shown here is derived from an EMBL/GenBank/DDBJ whole genome shotgun (WGS) entry which is preliminary data.</text>
</comment>
<dbReference type="AlphaFoldDB" id="A0A7C3PGC5"/>